<evidence type="ECO:0000256" key="3">
    <source>
        <dbReference type="ARBA" id="ARBA00020910"/>
    </source>
</evidence>
<dbReference type="InterPro" id="IPR036390">
    <property type="entry name" value="WH_DNA-bd_sf"/>
</dbReference>
<comment type="caution">
    <text evidence="11">The sequence shown here is derived from an EMBL/GenBank/DDBJ whole genome shotgun (WGS) entry which is preliminary data.</text>
</comment>
<organism evidence="11 12">
    <name type="scientific">Bosea spartocytisi</name>
    <dbReference type="NCBI Taxonomy" id="2773451"/>
    <lineage>
        <taxon>Bacteria</taxon>
        <taxon>Pseudomonadati</taxon>
        <taxon>Pseudomonadota</taxon>
        <taxon>Alphaproteobacteria</taxon>
        <taxon>Hyphomicrobiales</taxon>
        <taxon>Boseaceae</taxon>
        <taxon>Bosea</taxon>
    </lineage>
</organism>
<keyword evidence="6" id="KW-0479">Metal-binding</keyword>
<keyword evidence="9" id="KW-0238">DNA-binding</keyword>
<dbReference type="GO" id="GO:0045892">
    <property type="term" value="P:negative regulation of DNA-templated transcription"/>
    <property type="evidence" value="ECO:0007669"/>
    <property type="project" value="TreeGrafter"/>
</dbReference>
<keyword evidence="5" id="KW-0678">Repressor</keyword>
<dbReference type="PANTHER" id="PTHR33202">
    <property type="entry name" value="ZINC UPTAKE REGULATION PROTEIN"/>
    <property type="match status" value="1"/>
</dbReference>
<evidence type="ECO:0000256" key="2">
    <source>
        <dbReference type="ARBA" id="ARBA00007957"/>
    </source>
</evidence>
<dbReference type="NCBIfam" id="NF045677">
    <property type="entry name" value="FeRespRegIrr"/>
    <property type="match status" value="1"/>
</dbReference>
<evidence type="ECO:0000256" key="4">
    <source>
        <dbReference type="ARBA" id="ARBA00022490"/>
    </source>
</evidence>
<keyword evidence="7" id="KW-0862">Zinc</keyword>
<dbReference type="SUPFAM" id="SSF46785">
    <property type="entry name" value="Winged helix' DNA-binding domain"/>
    <property type="match status" value="1"/>
</dbReference>
<dbReference type="GO" id="GO:0000976">
    <property type="term" value="F:transcription cis-regulatory region binding"/>
    <property type="evidence" value="ECO:0007669"/>
    <property type="project" value="TreeGrafter"/>
</dbReference>
<comment type="subcellular location">
    <subcellularLocation>
        <location evidence="1">Cytoplasm</location>
    </subcellularLocation>
</comment>
<sequence>MSVLVSKDREQAVAAEHIPWPQKSPASCPISAVKARLRMAGLRPTRQRMALGWLLFAKGDRHVSAEMLYEEAIRAREPLSLATVYNTLRQFSEAGLLRQVSVSGPKTFFDTNVSEHHHFYNEDDETVTDIPGSTIHVSGLPDAPEGMMIASVEVIVRLRSADGEEVTTTKRVAGHHA</sequence>
<dbReference type="InterPro" id="IPR036388">
    <property type="entry name" value="WH-like_DNA-bd_sf"/>
</dbReference>
<dbReference type="GO" id="GO:0005737">
    <property type="term" value="C:cytoplasm"/>
    <property type="evidence" value="ECO:0007669"/>
    <property type="project" value="UniProtKB-SubCell"/>
</dbReference>
<gene>
    <name evidence="11" type="ORF">IED13_15075</name>
</gene>
<dbReference type="AlphaFoldDB" id="A0A927EA06"/>
<name>A0A927EA06_9HYPH</name>
<evidence type="ECO:0000256" key="8">
    <source>
        <dbReference type="ARBA" id="ARBA00023015"/>
    </source>
</evidence>
<comment type="similarity">
    <text evidence="2">Belongs to the Fur family.</text>
</comment>
<protein>
    <recommendedName>
        <fullName evidence="3">Ferric uptake regulation protein</fullName>
    </recommendedName>
</protein>
<evidence type="ECO:0000256" key="10">
    <source>
        <dbReference type="ARBA" id="ARBA00023163"/>
    </source>
</evidence>
<dbReference type="EMBL" id="JACXWY010000008">
    <property type="protein sequence ID" value="MBD3847029.1"/>
    <property type="molecule type" value="Genomic_DNA"/>
</dbReference>
<evidence type="ECO:0000313" key="12">
    <source>
        <dbReference type="Proteomes" id="UP000619295"/>
    </source>
</evidence>
<dbReference type="Pfam" id="PF01475">
    <property type="entry name" value="FUR"/>
    <property type="match status" value="1"/>
</dbReference>
<dbReference type="PANTHER" id="PTHR33202:SF7">
    <property type="entry name" value="FERRIC UPTAKE REGULATION PROTEIN"/>
    <property type="match status" value="1"/>
</dbReference>
<keyword evidence="8" id="KW-0805">Transcription regulation</keyword>
<dbReference type="GO" id="GO:1900376">
    <property type="term" value="P:regulation of secondary metabolite biosynthetic process"/>
    <property type="evidence" value="ECO:0007669"/>
    <property type="project" value="TreeGrafter"/>
</dbReference>
<dbReference type="GO" id="GO:0008270">
    <property type="term" value="F:zinc ion binding"/>
    <property type="evidence" value="ECO:0007669"/>
    <property type="project" value="TreeGrafter"/>
</dbReference>
<evidence type="ECO:0000256" key="6">
    <source>
        <dbReference type="ARBA" id="ARBA00022723"/>
    </source>
</evidence>
<dbReference type="RefSeq" id="WP_051988175.1">
    <property type="nucleotide sequence ID" value="NZ_JACXWY010000008.1"/>
</dbReference>
<evidence type="ECO:0000313" key="11">
    <source>
        <dbReference type="EMBL" id="MBD3847029.1"/>
    </source>
</evidence>
<keyword evidence="10" id="KW-0804">Transcription</keyword>
<dbReference type="GO" id="GO:0003700">
    <property type="term" value="F:DNA-binding transcription factor activity"/>
    <property type="evidence" value="ECO:0007669"/>
    <property type="project" value="InterPro"/>
</dbReference>
<evidence type="ECO:0000256" key="5">
    <source>
        <dbReference type="ARBA" id="ARBA00022491"/>
    </source>
</evidence>
<evidence type="ECO:0000256" key="9">
    <source>
        <dbReference type="ARBA" id="ARBA00023125"/>
    </source>
</evidence>
<keyword evidence="12" id="KW-1185">Reference proteome</keyword>
<evidence type="ECO:0000256" key="1">
    <source>
        <dbReference type="ARBA" id="ARBA00004496"/>
    </source>
</evidence>
<reference evidence="11" key="1">
    <citation type="submission" date="2020-09" db="EMBL/GenBank/DDBJ databases">
        <title>Bosea spartocytisi sp. nov. a root nodule endophyte of Spartocytisus supranubius in the high mountain ecosystem fo the Teide National Park (Canary Islands, Spain).</title>
        <authorList>
            <person name="Pulido-Suarez L."/>
            <person name="Peix A."/>
            <person name="Igual J.M."/>
            <person name="Socas-Perez N."/>
            <person name="Velazquez E."/>
            <person name="Flores-Felix J.D."/>
            <person name="Leon-Barrios M."/>
        </authorList>
    </citation>
    <scope>NUCLEOTIDE SEQUENCE</scope>
    <source>
        <strain evidence="11">SSUT16</strain>
    </source>
</reference>
<dbReference type="Proteomes" id="UP000619295">
    <property type="component" value="Unassembled WGS sequence"/>
</dbReference>
<dbReference type="CDD" id="cd07153">
    <property type="entry name" value="Fur_like"/>
    <property type="match status" value="1"/>
</dbReference>
<accession>A0A927EA06</accession>
<evidence type="ECO:0000256" key="7">
    <source>
        <dbReference type="ARBA" id="ARBA00022833"/>
    </source>
</evidence>
<dbReference type="FunFam" id="1.10.10.10:FF:000007">
    <property type="entry name" value="Ferric uptake regulation protein"/>
    <property type="match status" value="1"/>
</dbReference>
<keyword evidence="4" id="KW-0963">Cytoplasm</keyword>
<dbReference type="NCBIfam" id="NF045678">
    <property type="entry name" value="TransRegIrrA"/>
    <property type="match status" value="1"/>
</dbReference>
<dbReference type="InterPro" id="IPR002481">
    <property type="entry name" value="FUR"/>
</dbReference>
<dbReference type="Gene3D" id="1.10.10.10">
    <property type="entry name" value="Winged helix-like DNA-binding domain superfamily/Winged helix DNA-binding domain"/>
    <property type="match status" value="1"/>
</dbReference>
<proteinExistence type="inferred from homology"/>